<dbReference type="AlphaFoldDB" id="X0U2S1"/>
<gene>
    <name evidence="1" type="ORF">S01H1_30032</name>
</gene>
<comment type="caution">
    <text evidence="1">The sequence shown here is derived from an EMBL/GenBank/DDBJ whole genome shotgun (WGS) entry which is preliminary data.</text>
</comment>
<accession>X0U2S1</accession>
<proteinExistence type="predicted"/>
<sequence length="83" mass="9039">EEQGSSFVDFLMARAESDEGSTATPAEICHEVTPALDGAEDLRLHLVFGRADPRDARMMLGYLLAEERAGLIQARLVDGRPVP</sequence>
<dbReference type="EMBL" id="BARS01018456">
    <property type="protein sequence ID" value="GAF94697.1"/>
    <property type="molecule type" value="Genomic_DNA"/>
</dbReference>
<feature type="non-terminal residue" evidence="1">
    <location>
        <position position="1"/>
    </location>
</feature>
<protein>
    <submittedName>
        <fullName evidence="1">Uncharacterized protein</fullName>
    </submittedName>
</protein>
<organism evidence="1">
    <name type="scientific">marine sediment metagenome</name>
    <dbReference type="NCBI Taxonomy" id="412755"/>
    <lineage>
        <taxon>unclassified sequences</taxon>
        <taxon>metagenomes</taxon>
        <taxon>ecological metagenomes</taxon>
    </lineage>
</organism>
<reference evidence="1" key="1">
    <citation type="journal article" date="2014" name="Front. Microbiol.">
        <title>High frequency of phylogenetically diverse reductive dehalogenase-homologous genes in deep subseafloor sedimentary metagenomes.</title>
        <authorList>
            <person name="Kawai M."/>
            <person name="Futagami T."/>
            <person name="Toyoda A."/>
            <person name="Takaki Y."/>
            <person name="Nishi S."/>
            <person name="Hori S."/>
            <person name="Arai W."/>
            <person name="Tsubouchi T."/>
            <person name="Morono Y."/>
            <person name="Uchiyama I."/>
            <person name="Ito T."/>
            <person name="Fujiyama A."/>
            <person name="Inagaki F."/>
            <person name="Takami H."/>
        </authorList>
    </citation>
    <scope>NUCLEOTIDE SEQUENCE</scope>
    <source>
        <strain evidence="1">Expedition CK06-06</strain>
    </source>
</reference>
<evidence type="ECO:0000313" key="1">
    <source>
        <dbReference type="EMBL" id="GAF94697.1"/>
    </source>
</evidence>
<name>X0U2S1_9ZZZZ</name>